<evidence type="ECO:0000259" key="3">
    <source>
        <dbReference type="Pfam" id="PF22158"/>
    </source>
</evidence>
<feature type="region of interest" description="Disordered" evidence="1">
    <location>
        <begin position="287"/>
        <end position="328"/>
    </location>
</feature>
<name>Q9DW37_RCMVM</name>
<dbReference type="Proteomes" id="UP000008288">
    <property type="component" value="Segment"/>
</dbReference>
<keyword evidence="5" id="KW-1185">Reference proteome</keyword>
<organism evidence="4 5">
    <name type="scientific">Rat cytomegalovirus (strain Maastricht)</name>
    <dbReference type="NCBI Taxonomy" id="79700"/>
    <lineage>
        <taxon>Viruses</taxon>
        <taxon>Duplodnaviria</taxon>
        <taxon>Heunggongvirae</taxon>
        <taxon>Peploviricota</taxon>
        <taxon>Herviviricetes</taxon>
        <taxon>Herpesvirales</taxon>
        <taxon>Orthoherpesviridae</taxon>
        <taxon>Betaherpesvirinae</taxon>
        <taxon>Muromegalovirus</taxon>
        <taxon>Muromegalovirus muridbeta2</taxon>
        <taxon>Murid betaherpesvirus 2</taxon>
    </lineage>
</organism>
<reference evidence="4 5" key="1">
    <citation type="journal article" date="1996" name="J. Gen. Virol.">
        <title>Cloning and sequence analysis of the genes encoding DNA polymerase, glycoprotein B, ICP18.5 and major DNA-binding protein of rat cytomegalovirus.</title>
        <authorList>
            <person name="Beuken E."/>
            <person name="Slobbe R."/>
            <person name="Bruggeman C.A."/>
            <person name="Vink C."/>
        </authorList>
    </citation>
    <scope>NUCLEOTIDE SEQUENCE [LARGE SCALE GENOMIC DNA]</scope>
    <source>
        <strain evidence="4 5">Maastricht</strain>
    </source>
</reference>
<reference evidence="4 5" key="4">
    <citation type="journal article" date="1998" name="J. Virol.">
        <title>The R33 G protein-coupled receptor gene of rat cytomegalovirus plays an essential role in the pathogenesis of viral infection.</title>
        <authorList>
            <person name="Beisser P.S."/>
            <person name="Vink C."/>
            <person name="Van Dam J.G."/>
            <person name="Grauls G."/>
            <person name="Vanherle S.J."/>
            <person name="Bruggeman C.A."/>
        </authorList>
    </citation>
    <scope>NUCLEOTIDE SEQUENCE [LARGE SCALE GENOMIC DNA]</scope>
    <source>
        <strain evidence="4 5">Maastricht</strain>
    </source>
</reference>
<protein>
    <submittedName>
        <fullName evidence="4">Pr152.4</fullName>
    </submittedName>
</protein>
<evidence type="ECO:0000256" key="1">
    <source>
        <dbReference type="SAM" id="MobiDB-lite"/>
    </source>
</evidence>
<keyword evidence="2" id="KW-0472">Membrane</keyword>
<dbReference type="RefSeq" id="NP_064266.1">
    <property type="nucleotide sequence ID" value="NC_002512.2"/>
</dbReference>
<reference evidence="4 5" key="2">
    <citation type="journal article" date="1996" name="J. Virol.">
        <title>Structure of the rat cytomegalovirus genome termini.</title>
        <authorList>
            <person name="Vink C."/>
            <person name="Beuken E."/>
            <person name="Bruggeman C.A."/>
        </authorList>
    </citation>
    <scope>NUCLEOTIDE SEQUENCE [LARGE SCALE GENOMIC DNA]</scope>
    <source>
        <strain evidence="4 5">Maastricht</strain>
    </source>
</reference>
<proteinExistence type="predicted"/>
<organismHost>
    <name type="scientific">Rattus</name>
    <name type="common">rats</name>
    <dbReference type="NCBI Taxonomy" id="10114"/>
</organismHost>
<keyword evidence="2" id="KW-1133">Transmembrane helix</keyword>
<dbReference type="EMBL" id="AF232689">
    <property type="protein sequence ID" value="AAF99253.1"/>
    <property type="molecule type" value="Genomic_DNA"/>
</dbReference>
<reference evidence="4 5" key="3">
    <citation type="journal article" date="1997" name="J. Gen. Virol.">
        <title>Cloning and functional characterization of the origin of lytic-phase DNA replication of rat cytomegalovirus.</title>
        <authorList>
            <person name="Vink C."/>
            <person name="Beuken E."/>
            <person name="Bruggeman C.A."/>
        </authorList>
    </citation>
    <scope>NUCLEOTIDE SEQUENCE [LARGE SCALE GENOMIC DNA]</scope>
    <source>
        <strain evidence="4 5">Maastricht</strain>
    </source>
</reference>
<feature type="domain" description="M152 N-terminal" evidence="3">
    <location>
        <begin position="48"/>
        <end position="167"/>
    </location>
</feature>
<dbReference type="GeneID" id="940372"/>
<accession>Q9DW37</accession>
<evidence type="ECO:0000313" key="4">
    <source>
        <dbReference type="EMBL" id="AAF99253.1"/>
    </source>
</evidence>
<reference evidence="4 5" key="7">
    <citation type="journal article" date="1999" name="J. Virol.">
        <title>Deletion of the R78 G protein-coupled receptor gene from rat cytomegalovirus results in an attenuated, syncytium-inducing mutant strain.</title>
        <authorList>
            <person name="Beisser P.S."/>
            <person name="Grauls G."/>
            <person name="Bruggeman C.A."/>
            <person name="Vink C."/>
        </authorList>
    </citation>
    <scope>NUCLEOTIDE SEQUENCE [LARGE SCALE GENOMIC DNA]</scope>
    <source>
        <strain evidence="4 5">Maastricht</strain>
    </source>
</reference>
<gene>
    <name evidence="4" type="primary">r152.4</name>
</gene>
<reference evidence="4 5" key="8">
    <citation type="journal article" date="2000" name="J. Virol.">
        <title>The r144 major histocompatibility complex class I-like gene of rat cytomegalovirus is dispensable for both acute and long-term infection in the immunocompromised host.</title>
        <authorList>
            <person name="Beisser P.S."/>
            <person name="Kloover J.S."/>
            <person name="Grauls G.E."/>
            <person name="Blok M.J."/>
            <person name="Bruggeman C.A."/>
            <person name="Vink C."/>
        </authorList>
    </citation>
    <scope>NUCLEOTIDE SEQUENCE [LARGE SCALE GENOMIC DNA]</scope>
    <source>
        <strain evidence="4 5">Maastricht</strain>
    </source>
</reference>
<feature type="transmembrane region" description="Helical" evidence="2">
    <location>
        <begin position="339"/>
        <end position="358"/>
    </location>
</feature>
<dbReference type="Gene3D" id="3.30.500.30">
    <property type="match status" value="1"/>
</dbReference>
<feature type="compositionally biased region" description="Acidic residues" evidence="1">
    <location>
        <begin position="287"/>
        <end position="303"/>
    </location>
</feature>
<evidence type="ECO:0000256" key="2">
    <source>
        <dbReference type="SAM" id="Phobius"/>
    </source>
</evidence>
<keyword evidence="2" id="KW-0812">Transmembrane</keyword>
<sequence>MATHALTKIVLCVAVCTGLSTAWRCPDTMSLMANQTRNGSFETVTGFNSTFPFVKTVNGTVVQLAPFVNISRMWFELNFTAEQKTPLETLLNKHPNLTSAAIVYNCNVTTLNCTVACVFKGETTEGSREVNVSDAENGVHVCNDGYHLHRLMNHSHWLEGRWTHLCEYFVTLQFKEQNLAWMTLIGNETVECAFNTSIPIRYNITLYGYNLTRVDKECTQRDNQTVFCSITNSTRDIYNMSVLNCTIHRRPWPVWINAKFNYSEDELMTYEYDNPDYYYYKDGDYYEDEDEDEDEDEENEDEYNGNGEELINETTSKPNYAKQVKDPTNSDVVIPPGSVLLIIGIVALVAVTVLAVTFRKRRGGVREMANYQKRSRSLY</sequence>
<reference evidence="4 5" key="6">
    <citation type="journal article" date="1999" name="J. Gen. Virol.">
        <title>The rat cytomegalovirus R32 gene encodes a virion-associated protein that elicits a strong humoral immune response in infected rats.</title>
        <authorList>
            <person name="Beuken E."/>
            <person name="Grauls G."/>
            <person name="Bruggeman C.A."/>
            <person name="Vink C."/>
        </authorList>
    </citation>
    <scope>NUCLEOTIDE SEQUENCE [LARGE SCALE GENOMIC DNA]</scope>
    <source>
        <strain evidence="4 5">Maastricht</strain>
    </source>
</reference>
<dbReference type="InterPro" id="IPR054048">
    <property type="entry name" value="M152_N"/>
</dbReference>
<dbReference type="Pfam" id="PF22158">
    <property type="entry name" value="M157_N_1"/>
    <property type="match status" value="1"/>
</dbReference>
<reference evidence="4 5" key="5">
    <citation type="journal article" date="1998" name="Virology">
        <title>The Maastricht strain and England strain of rat cytomegalovirus represent different betaherpesvirus species rather than strains.</title>
        <authorList>
            <person name="Beisser P.S."/>
            <person name="Kaptein S.J."/>
            <person name="Beuken E."/>
            <person name="Bruggeman C.A."/>
            <person name="Vink C."/>
        </authorList>
    </citation>
    <scope>NUCLEOTIDE SEQUENCE [LARGE SCALE GENOMIC DNA]</scope>
    <source>
        <strain evidence="4 5">Maastricht</strain>
    </source>
</reference>
<reference evidence="4 5" key="10">
    <citation type="journal article" date="2000" name="Virus Res.">
        <title>Rat cytomegalovirus R89 is a highly conserved gene which expresses a spliced transcript.</title>
        <authorList>
            <person name="Gruijthuijsen Y.K."/>
            <person name="Beuken E."/>
            <person name="Bruggeman C.A."/>
            <person name="Vink C."/>
        </authorList>
    </citation>
    <scope>NUCLEOTIDE SEQUENCE [LARGE SCALE GENOMIC DNA]</scope>
    <source>
        <strain evidence="4 5">Maastricht</strain>
    </source>
</reference>
<dbReference type="KEGG" id="vg:940372"/>
<reference evidence="4 5" key="9">
    <citation type="journal article" date="2000" name="J. Virol.">
        <title>Complete DNA sequence of the rat cytomegalovirus genome.</title>
        <authorList>
            <person name="Vink C."/>
            <person name="Beuken E."/>
            <person name="Bruggeman C.A."/>
        </authorList>
    </citation>
    <scope>NUCLEOTIDE SEQUENCE [LARGE SCALE GENOMIC DNA]</scope>
    <source>
        <strain evidence="4 5">Maastricht</strain>
    </source>
</reference>
<evidence type="ECO:0000313" key="5">
    <source>
        <dbReference type="Proteomes" id="UP000008288"/>
    </source>
</evidence>